<organism evidence="1 2">
    <name type="scientific">Dyadobacter psychrotolerans</name>
    <dbReference type="NCBI Taxonomy" id="2541721"/>
    <lineage>
        <taxon>Bacteria</taxon>
        <taxon>Pseudomonadati</taxon>
        <taxon>Bacteroidota</taxon>
        <taxon>Cytophagia</taxon>
        <taxon>Cytophagales</taxon>
        <taxon>Spirosomataceae</taxon>
        <taxon>Dyadobacter</taxon>
    </lineage>
</organism>
<reference evidence="1 2" key="1">
    <citation type="submission" date="2019-03" db="EMBL/GenBank/DDBJ databases">
        <title>Dyadobacter AR-3-6 sp. nov., isolated from arctic soil.</title>
        <authorList>
            <person name="Chaudhary D.K."/>
        </authorList>
    </citation>
    <scope>NUCLEOTIDE SEQUENCE [LARGE SCALE GENOMIC DNA]</scope>
    <source>
        <strain evidence="1 2">AR-3-6</strain>
    </source>
</reference>
<dbReference type="InterPro" id="IPR035069">
    <property type="entry name" value="TTHA1013/TTHA0281-like"/>
</dbReference>
<sequence length="132" mass="14784">MKKIKIIIEKGADLYAAYAENVEGIYGAGETVNDAKQSVVDAIQLLKKHNNEEHVPSVLKGEFELVWKFDTVSLLNYYKGVFTNSALERITGINQKQMQHYASGLKKPRALQAKKIETALHKLGKELLAVEL</sequence>
<protein>
    <submittedName>
        <fullName evidence="1">Type II toxin-antitoxin system HicB family antitoxin</fullName>
    </submittedName>
</protein>
<dbReference type="OrthoDB" id="965427at2"/>
<dbReference type="Proteomes" id="UP000294850">
    <property type="component" value="Unassembled WGS sequence"/>
</dbReference>
<proteinExistence type="predicted"/>
<accession>A0A4R5DZB7</accession>
<gene>
    <name evidence="1" type="ORF">E0F88_10075</name>
</gene>
<evidence type="ECO:0000313" key="2">
    <source>
        <dbReference type="Proteomes" id="UP000294850"/>
    </source>
</evidence>
<keyword evidence="2" id="KW-1185">Reference proteome</keyword>
<name>A0A4R5DZB7_9BACT</name>
<dbReference type="EMBL" id="SMFL01000003">
    <property type="protein sequence ID" value="TDE16573.1"/>
    <property type="molecule type" value="Genomic_DNA"/>
</dbReference>
<dbReference type="RefSeq" id="WP_131958106.1">
    <property type="nucleotide sequence ID" value="NZ_SMFL01000003.1"/>
</dbReference>
<dbReference type="AlphaFoldDB" id="A0A4R5DZB7"/>
<comment type="caution">
    <text evidence="1">The sequence shown here is derived from an EMBL/GenBank/DDBJ whole genome shotgun (WGS) entry which is preliminary data.</text>
</comment>
<dbReference type="SUPFAM" id="SSF143100">
    <property type="entry name" value="TTHA1013/TTHA0281-like"/>
    <property type="match status" value="1"/>
</dbReference>
<evidence type="ECO:0000313" key="1">
    <source>
        <dbReference type="EMBL" id="TDE16573.1"/>
    </source>
</evidence>